<evidence type="ECO:0000256" key="1">
    <source>
        <dbReference type="SAM" id="Phobius"/>
    </source>
</evidence>
<gene>
    <name evidence="2" type="ORF">BZB76_0809</name>
</gene>
<accession>A0A495QZ77</accession>
<feature type="transmembrane region" description="Helical" evidence="1">
    <location>
        <begin position="83"/>
        <end position="104"/>
    </location>
</feature>
<comment type="caution">
    <text evidence="2">The sequence shown here is derived from an EMBL/GenBank/DDBJ whole genome shotgun (WGS) entry which is preliminary data.</text>
</comment>
<keyword evidence="1" id="KW-0812">Transmembrane</keyword>
<reference evidence="2 3" key="1">
    <citation type="submission" date="2018-10" db="EMBL/GenBank/DDBJ databases">
        <title>Genomic Encyclopedia of Archaeal and Bacterial Type Strains, Phase II (KMG-II): from individual species to whole genera.</title>
        <authorList>
            <person name="Goeker M."/>
        </authorList>
    </citation>
    <scope>NUCLEOTIDE SEQUENCE [LARGE SCALE GENOMIC DNA]</scope>
    <source>
        <strain evidence="2 3">DSM 43383</strain>
    </source>
</reference>
<keyword evidence="3" id="KW-1185">Reference proteome</keyword>
<evidence type="ECO:0000313" key="2">
    <source>
        <dbReference type="EMBL" id="RKS79348.1"/>
    </source>
</evidence>
<keyword evidence="1" id="KW-0472">Membrane</keyword>
<organism evidence="2 3">
    <name type="scientific">Actinomadura pelletieri DSM 43383</name>
    <dbReference type="NCBI Taxonomy" id="1120940"/>
    <lineage>
        <taxon>Bacteria</taxon>
        <taxon>Bacillati</taxon>
        <taxon>Actinomycetota</taxon>
        <taxon>Actinomycetes</taxon>
        <taxon>Streptosporangiales</taxon>
        <taxon>Thermomonosporaceae</taxon>
        <taxon>Actinomadura</taxon>
    </lineage>
</organism>
<dbReference type="AlphaFoldDB" id="A0A495QZ77"/>
<protein>
    <submittedName>
        <fullName evidence="2">Uncharacterized protein DUF2568</fullName>
    </submittedName>
</protein>
<keyword evidence="1" id="KW-1133">Transmembrane helix</keyword>
<dbReference type="Proteomes" id="UP000274601">
    <property type="component" value="Unassembled WGS sequence"/>
</dbReference>
<evidence type="ECO:0000313" key="3">
    <source>
        <dbReference type="Proteomes" id="UP000274601"/>
    </source>
</evidence>
<name>A0A495QZ77_9ACTN</name>
<feature type="transmembrane region" description="Helical" evidence="1">
    <location>
        <begin position="110"/>
        <end position="128"/>
    </location>
</feature>
<sequence length="146" mass="15414">MAPSHGDLTHAGTLTDVRLPGPLHVVNEGLAFLLEMATIVWLVWWGFATGGNVLVDIVLGIGTPTAAMTLWGLFAAPKARFKVALPFVLLVKALVFGAGALALYGVDRPVWAVTFAVVAFLNTALATADREARFHVASHRSGVAAR</sequence>
<dbReference type="Pfam" id="PF10823">
    <property type="entry name" value="DUF2568"/>
    <property type="match status" value="1"/>
</dbReference>
<proteinExistence type="predicted"/>
<dbReference type="InterPro" id="IPR021214">
    <property type="entry name" value="DUF2568"/>
</dbReference>
<dbReference type="EMBL" id="RBWU01000001">
    <property type="protein sequence ID" value="RKS79348.1"/>
    <property type="molecule type" value="Genomic_DNA"/>
</dbReference>